<proteinExistence type="predicted"/>
<sequence>MTRYAVFLRGVNVGGVKVLMKDLVHLLEDAGFTDVKTLLASGNAVLSARTDDPLAVKEKCDAVLAEHYQRPIPTIVCTVKEVQRLSQPFPLPLPEPASEHHGYFTLCESAADAQALGAAIQDLAEPATHLVQDRAVAWIVRKGQSTTNPIGKLMDAQAKHRLVTTRNHNTLVKVAKILG</sequence>
<protein>
    <recommendedName>
        <fullName evidence="3">Pyridoxamine 5'-phosphate oxidase</fullName>
    </recommendedName>
</protein>
<dbReference type="InterPro" id="IPR012545">
    <property type="entry name" value="DUF1697"/>
</dbReference>
<organism evidence="1 2">
    <name type="scientific">Glutamicibacter nicotianae</name>
    <name type="common">Arthrobacter nicotianae</name>
    <dbReference type="NCBI Taxonomy" id="37929"/>
    <lineage>
        <taxon>Bacteria</taxon>
        <taxon>Bacillati</taxon>
        <taxon>Actinomycetota</taxon>
        <taxon>Actinomycetes</taxon>
        <taxon>Micrococcales</taxon>
        <taxon>Micrococcaceae</taxon>
        <taxon>Glutamicibacter</taxon>
    </lineage>
</organism>
<evidence type="ECO:0000313" key="2">
    <source>
        <dbReference type="Proteomes" id="UP000316242"/>
    </source>
</evidence>
<dbReference type="EMBL" id="BJNE01000021">
    <property type="protein sequence ID" value="GEC13862.1"/>
    <property type="molecule type" value="Genomic_DNA"/>
</dbReference>
<dbReference type="PANTHER" id="PTHR36439">
    <property type="entry name" value="BLL4334 PROTEIN"/>
    <property type="match status" value="1"/>
</dbReference>
<evidence type="ECO:0000313" key="1">
    <source>
        <dbReference type="EMBL" id="GEC13862.1"/>
    </source>
</evidence>
<name>A0ABQ0RPX7_GLUNI</name>
<dbReference type="SUPFAM" id="SSF160379">
    <property type="entry name" value="SP0830-like"/>
    <property type="match status" value="1"/>
</dbReference>
<dbReference type="RefSeq" id="WP_073707914.1">
    <property type="nucleotide sequence ID" value="NZ_BAAAWM010000001.1"/>
</dbReference>
<dbReference type="PANTHER" id="PTHR36439:SF1">
    <property type="entry name" value="DUF1697 DOMAIN-CONTAINING PROTEIN"/>
    <property type="match status" value="1"/>
</dbReference>
<dbReference type="Gene3D" id="3.30.70.1280">
    <property type="entry name" value="SP0830-like domains"/>
    <property type="match status" value="1"/>
</dbReference>
<dbReference type="Pfam" id="PF08002">
    <property type="entry name" value="DUF1697"/>
    <property type="match status" value="1"/>
</dbReference>
<keyword evidence="2" id="KW-1185">Reference proteome</keyword>
<dbReference type="Proteomes" id="UP000316242">
    <property type="component" value="Unassembled WGS sequence"/>
</dbReference>
<accession>A0ABQ0RPX7</accession>
<gene>
    <name evidence="1" type="ORF">ANI01nite_30650</name>
</gene>
<evidence type="ECO:0008006" key="3">
    <source>
        <dbReference type="Google" id="ProtNLM"/>
    </source>
</evidence>
<dbReference type="PIRSF" id="PIRSF008502">
    <property type="entry name" value="UCP008502"/>
    <property type="match status" value="1"/>
</dbReference>
<comment type="caution">
    <text evidence="1">The sequence shown here is derived from an EMBL/GenBank/DDBJ whole genome shotgun (WGS) entry which is preliminary data.</text>
</comment>
<reference evidence="1 2" key="1">
    <citation type="submission" date="2019-06" db="EMBL/GenBank/DDBJ databases">
        <title>Whole genome shotgun sequence of Glutamicibacter nicotianae NBRC 14234.</title>
        <authorList>
            <person name="Hosoyama A."/>
            <person name="Uohara A."/>
            <person name="Ohji S."/>
            <person name="Ichikawa N."/>
        </authorList>
    </citation>
    <scope>NUCLEOTIDE SEQUENCE [LARGE SCALE GENOMIC DNA]</scope>
    <source>
        <strain evidence="1 2">NBRC 14234</strain>
    </source>
</reference>